<accession>A0A512NPH2</accession>
<proteinExistence type="predicted"/>
<dbReference type="GO" id="GO:0016706">
    <property type="term" value="F:2-oxoglutarate-dependent dioxygenase activity"/>
    <property type="evidence" value="ECO:0007669"/>
    <property type="project" value="UniProtKB-ARBA"/>
</dbReference>
<name>A0A512NPH2_9HYPH</name>
<evidence type="ECO:0008006" key="3">
    <source>
        <dbReference type="Google" id="ProtNLM"/>
    </source>
</evidence>
<dbReference type="Pfam" id="PF05721">
    <property type="entry name" value="PhyH"/>
    <property type="match status" value="1"/>
</dbReference>
<dbReference type="PANTHER" id="PTHR20883:SF46">
    <property type="entry name" value="PHYTANOYL-COA HYDROXYLASE"/>
    <property type="match status" value="1"/>
</dbReference>
<dbReference type="AlphaFoldDB" id="A0A512NPH2"/>
<gene>
    <name evidence="1" type="ORF">RSO01_80160</name>
</gene>
<sequence>MSALEARGPEELKLPGPTRDAAQAAKDIETSGFCIIPNVLPADRLERVCEALYRAAGEDRARGREQKFRLDYAHDDTNQRVWNVLSRDPVFADLVEDPLALALVKSTIGWPALLGNISANITGPGGGEMVLHADQIFVPEPWPANPQGVNVAWCIDDFTEENGATRIVPGSHRLNRKPTPDEAAKDSVALEAAAGSIIVMESRVWHKTGNNRTQAQRRAGIFAWYTRPIYRQQENWFLSLNPAVRQFASDEMLVLLGYRTEGLGLVNGKSPA</sequence>
<dbReference type="OrthoDB" id="9796766at2"/>
<dbReference type="GO" id="GO:0005506">
    <property type="term" value="F:iron ion binding"/>
    <property type="evidence" value="ECO:0007669"/>
    <property type="project" value="UniProtKB-ARBA"/>
</dbReference>
<organism evidence="1 2">
    <name type="scientific">Reyranella soli</name>
    <dbReference type="NCBI Taxonomy" id="1230389"/>
    <lineage>
        <taxon>Bacteria</taxon>
        <taxon>Pseudomonadati</taxon>
        <taxon>Pseudomonadota</taxon>
        <taxon>Alphaproteobacteria</taxon>
        <taxon>Hyphomicrobiales</taxon>
        <taxon>Reyranellaceae</taxon>
        <taxon>Reyranella</taxon>
    </lineage>
</organism>
<evidence type="ECO:0000313" key="2">
    <source>
        <dbReference type="Proteomes" id="UP000321058"/>
    </source>
</evidence>
<comment type="caution">
    <text evidence="1">The sequence shown here is derived from an EMBL/GenBank/DDBJ whole genome shotgun (WGS) entry which is preliminary data.</text>
</comment>
<dbReference type="SUPFAM" id="SSF51197">
    <property type="entry name" value="Clavaminate synthase-like"/>
    <property type="match status" value="1"/>
</dbReference>
<evidence type="ECO:0000313" key="1">
    <source>
        <dbReference type="EMBL" id="GEP60850.1"/>
    </source>
</evidence>
<reference evidence="1 2" key="1">
    <citation type="submission" date="2019-07" db="EMBL/GenBank/DDBJ databases">
        <title>Whole genome shotgun sequence of Reyranella soli NBRC 108950.</title>
        <authorList>
            <person name="Hosoyama A."/>
            <person name="Uohara A."/>
            <person name="Ohji S."/>
            <person name="Ichikawa N."/>
        </authorList>
    </citation>
    <scope>NUCLEOTIDE SEQUENCE [LARGE SCALE GENOMIC DNA]</scope>
    <source>
        <strain evidence="1 2">NBRC 108950</strain>
    </source>
</reference>
<dbReference type="Proteomes" id="UP000321058">
    <property type="component" value="Unassembled WGS sequence"/>
</dbReference>
<dbReference type="Gene3D" id="2.60.120.620">
    <property type="entry name" value="q2cbj1_9rhob like domain"/>
    <property type="match status" value="1"/>
</dbReference>
<protein>
    <recommendedName>
        <fullName evidence="3">Phytanoyl-CoA dioxygenase</fullName>
    </recommendedName>
</protein>
<keyword evidence="2" id="KW-1185">Reference proteome</keyword>
<dbReference type="EMBL" id="BKAJ01000186">
    <property type="protein sequence ID" value="GEP60850.1"/>
    <property type="molecule type" value="Genomic_DNA"/>
</dbReference>
<dbReference type="InterPro" id="IPR008775">
    <property type="entry name" value="Phytyl_CoA_dOase-like"/>
</dbReference>
<dbReference type="RefSeq" id="WP_147156179.1">
    <property type="nucleotide sequence ID" value="NZ_BKAJ01000186.1"/>
</dbReference>
<dbReference type="PANTHER" id="PTHR20883">
    <property type="entry name" value="PHYTANOYL-COA DIOXYGENASE DOMAIN CONTAINING 1"/>
    <property type="match status" value="1"/>
</dbReference>